<dbReference type="EMBL" id="HBUF01010542">
    <property type="protein sequence ID" value="CAG6608175.1"/>
    <property type="molecule type" value="Transcribed_RNA"/>
</dbReference>
<proteinExistence type="predicted"/>
<name>A0A8D8LEJ6_9HEMI</name>
<evidence type="ECO:0008006" key="2">
    <source>
        <dbReference type="Google" id="ProtNLM"/>
    </source>
</evidence>
<organism evidence="1">
    <name type="scientific">Cacopsylla melanoneura</name>
    <dbReference type="NCBI Taxonomy" id="428564"/>
    <lineage>
        <taxon>Eukaryota</taxon>
        <taxon>Metazoa</taxon>
        <taxon>Ecdysozoa</taxon>
        <taxon>Arthropoda</taxon>
        <taxon>Hexapoda</taxon>
        <taxon>Insecta</taxon>
        <taxon>Pterygota</taxon>
        <taxon>Neoptera</taxon>
        <taxon>Paraneoptera</taxon>
        <taxon>Hemiptera</taxon>
        <taxon>Sternorrhyncha</taxon>
        <taxon>Psylloidea</taxon>
        <taxon>Psyllidae</taxon>
        <taxon>Psyllinae</taxon>
        <taxon>Cacopsylla</taxon>
    </lineage>
</organism>
<protein>
    <recommendedName>
        <fullName evidence="2">Reverse transcriptase domain-containing protein</fullName>
    </recommendedName>
</protein>
<reference evidence="1" key="1">
    <citation type="submission" date="2021-05" db="EMBL/GenBank/DDBJ databases">
        <authorList>
            <person name="Alioto T."/>
            <person name="Alioto T."/>
            <person name="Gomez Garrido J."/>
        </authorList>
    </citation>
    <scope>NUCLEOTIDE SEQUENCE</scope>
</reference>
<accession>A0A8D8LEJ6</accession>
<sequence>MVDVDVTTSHIEKVARSLRGSAGPSGTDGEQWKNMLLRFGNHSAELRESVASLTRYLSNGIVDWVAIKSVLARRGVALNKCPGVRPIAIGEVLQRITAKAMALVTGEDVTQECGADQLCGGTKAGIEGAIHGISQLFNDQEEVGLLLMDASNAFNALSRPVALWNARILWPRCARFLFNCYQGFPTISFRNSNDVILSKEGTCQGDPLAMLFYAVGILPLIKKLKSDEWYQNWYADDSSCLGKLRKIKSWFDLLIEEGPKWGYYPEPSKSILIIKEGMEREAENIFEGTNIKIVHSHPFLGGMIGPDSAKDKYVEEKVKFWVEAVKKFSIAAEKSPQAALAAFTKSLQFEWAFLQRVVDADTEKYLSLKNTIRGYLTPAIMKCEVQDIEHELFALPAKLGGLAIKDPMNMAERSLPTSQKSVEKIIDAIKSGEALDLNAHSYQVKSTVNEEIARREHKEKEESDRIISALPAKAKRCVSRVIQGNASHWLTVIPTSADNFDLSPTQFRDALYMRYGKEISLPQMCDGCGDQMNVTHALNCKKGGLVKHGHDQHRDHCAAMAKLAWGRVGIEPVMREASDGVTALYGDFWADSVWDSGRTAFFDNRIVNADAASYESCSWAAVSNRHARQKHMKYDLAAEDNRGSFTPLICSAEGVMHCEYEVYVKRLAYVLSTKWKKNFGQVLAWVRVQEQMSVIRAVSLRLRGSRRIVRGLSYEDGAAIVHIED</sequence>
<evidence type="ECO:0000313" key="1">
    <source>
        <dbReference type="EMBL" id="CAG6608175.1"/>
    </source>
</evidence>
<dbReference type="AlphaFoldDB" id="A0A8D8LEJ6"/>